<protein>
    <submittedName>
        <fullName evidence="8">Penicillin acylase family protein</fullName>
    </submittedName>
</protein>
<dbReference type="Pfam" id="PF01804">
    <property type="entry name" value="Penicil_amidase"/>
    <property type="match status" value="1"/>
</dbReference>
<reference evidence="8" key="1">
    <citation type="submission" date="2021-03" db="EMBL/GenBank/DDBJ databases">
        <title>Description of Psychrosphaera ytuae sp. nov. isolated from deep sea sediment of South China Sea.</title>
        <authorList>
            <person name="Zhang J."/>
            <person name="Xu X.-D."/>
        </authorList>
    </citation>
    <scope>NUCLEOTIDE SEQUENCE</scope>
    <source>
        <strain evidence="8">MTZ26</strain>
    </source>
</reference>
<keyword evidence="9" id="KW-1185">Reference proteome</keyword>
<evidence type="ECO:0000313" key="8">
    <source>
        <dbReference type="EMBL" id="QTH63694.1"/>
    </source>
</evidence>
<gene>
    <name evidence="8" type="ORF">J1N51_13380</name>
</gene>
<evidence type="ECO:0000256" key="3">
    <source>
        <dbReference type="ARBA" id="ARBA00023145"/>
    </source>
</evidence>
<keyword evidence="3" id="KW-0865">Zymogen</keyword>
<keyword evidence="7" id="KW-1133">Transmembrane helix</keyword>
<dbReference type="InterPro" id="IPR043147">
    <property type="entry name" value="Penicillin_amidase_A-knob"/>
</dbReference>
<dbReference type="Gene3D" id="3.60.20.10">
    <property type="entry name" value="Glutamine Phosphoribosylpyrophosphate, subunit 1, domain 1"/>
    <property type="match status" value="1"/>
</dbReference>
<evidence type="ECO:0000313" key="9">
    <source>
        <dbReference type="Proteomes" id="UP000682739"/>
    </source>
</evidence>
<sequence length="807" mass="90866">MAKWATLFIKIIMILLILVSILVYISLKSSLPMLNGQIRANVELPVLIERDKNGISFINAQSANDHAFALGWLHSQERFFQMDLLRRNSAGELAELFGEVALAHDKKIRVHQFRQRAKQRFNELPSSHKSLLNSYTEGVNTGLSELSVYPYEYLLLATPPKQWQQEDSFLVLFSMFMDLQDEYGEREKLLGELHARLMPDVFNFINPNGSEWDATIDEVNFSSPDIPKNSFEPAPIIDTSVPNTETAKLSTFSPFVPYDHEALKGSNSWAVTGQLTPYSSGMLANDMHLGIGVPNIWYRSSAKFSANNQDIEIHGVTLPGTPALIAGTNTHIAWGYTNSYGDWSDLIKTTLSDTDNHYLTAQGPLQFETDFESIRVKGQSPVEITIKKTIWGPVIHEEKNNLYALRWVAHDPEGVNFNLLELVYSRNVESALDIAKTLGIPAQNFTVVDTHGNAAWTIAGAIPDKLGANLSQLQWQIPQDWSQTSTKGHITWNGYLAPSDYPVVINPKSDRIWTGNSRVIGSSELNKIGNGGYALGARSRQIANNLKSRQIFTEADFLAIQLDDKAEFLTPWYEFLTHSVLPTSEINDVQKQSLTTHLSQWQNRASIDSIGYTIVRQFRIELRELLFTELFSQTLDKPTDQINYRTIRSQLEPAMWAMITQQPSHLLPERFTTWNSLFNEALNKTINQLEKQFDSLDNASWGAKNQTNIQHPLSRAIPALGWLLDMPKHQVSGDSYMPKVQGSRFGSSQRMVIAPGHEDTAIFHMPVGQSSHPLSPYFGAGHEDWINGTVSPLLPQATKYRLTLQPK</sequence>
<evidence type="ECO:0000256" key="7">
    <source>
        <dbReference type="SAM" id="Phobius"/>
    </source>
</evidence>
<feature type="transmembrane region" description="Helical" evidence="7">
    <location>
        <begin position="7"/>
        <end position="27"/>
    </location>
</feature>
<feature type="binding site" evidence="6">
    <location>
        <position position="342"/>
    </location>
    <ligand>
        <name>Ca(2+)</name>
        <dbReference type="ChEBI" id="CHEBI:29108"/>
    </ligand>
</feature>
<keyword evidence="7" id="KW-0812">Transmembrane</keyword>
<dbReference type="InterPro" id="IPR023343">
    <property type="entry name" value="Penicillin_amidase_dom1"/>
</dbReference>
<proteinExistence type="inferred from homology"/>
<dbReference type="PIRSF" id="PIRSF001227">
    <property type="entry name" value="Pen_acylase"/>
    <property type="match status" value="1"/>
</dbReference>
<evidence type="ECO:0000256" key="6">
    <source>
        <dbReference type="PIRSR" id="PIRSR001227-2"/>
    </source>
</evidence>
<dbReference type="RefSeq" id="WP_208831749.1">
    <property type="nucleotide sequence ID" value="NZ_CP072110.1"/>
</dbReference>
<accession>A0A975DB52</accession>
<evidence type="ECO:0000256" key="4">
    <source>
        <dbReference type="ARBA" id="ARBA00038735"/>
    </source>
</evidence>
<dbReference type="PANTHER" id="PTHR34218:SF4">
    <property type="entry name" value="ACYL-HOMOSERINE LACTONE ACYLASE QUIP"/>
    <property type="match status" value="1"/>
</dbReference>
<dbReference type="Proteomes" id="UP000682739">
    <property type="component" value="Chromosome"/>
</dbReference>
<comment type="cofactor">
    <cofactor evidence="6">
        <name>Ca(2+)</name>
        <dbReference type="ChEBI" id="CHEBI:29108"/>
    </cofactor>
    <text evidence="6">Binds 1 Ca(2+) ion per dimer.</text>
</comment>
<comment type="similarity">
    <text evidence="1">Belongs to the peptidase S45 family.</text>
</comment>
<keyword evidence="6" id="KW-0479">Metal-binding</keyword>
<feature type="active site" description="Nucleophile" evidence="5">
    <location>
        <position position="266"/>
    </location>
</feature>
<dbReference type="Gene3D" id="1.10.1400.10">
    <property type="match status" value="1"/>
</dbReference>
<dbReference type="GO" id="GO:0016811">
    <property type="term" value="F:hydrolase activity, acting on carbon-nitrogen (but not peptide) bonds, in linear amides"/>
    <property type="evidence" value="ECO:0007669"/>
    <property type="project" value="InterPro"/>
</dbReference>
<comment type="subunit">
    <text evidence="4">Heterodimer of an alpha subunit and a beta subunit processed from the same precursor.</text>
</comment>
<dbReference type="InterPro" id="IPR014395">
    <property type="entry name" value="Pen/GL7ACA/AHL_acylase"/>
</dbReference>
<dbReference type="InterPro" id="IPR002692">
    <property type="entry name" value="S45"/>
</dbReference>
<evidence type="ECO:0000256" key="5">
    <source>
        <dbReference type="PIRSR" id="PIRSR001227-1"/>
    </source>
</evidence>
<keyword evidence="7" id="KW-0472">Membrane</keyword>
<dbReference type="KEGG" id="psym:J1N51_13380"/>
<dbReference type="InterPro" id="IPR043146">
    <property type="entry name" value="Penicillin_amidase_N_B-knob"/>
</dbReference>
<dbReference type="Gene3D" id="1.10.439.10">
    <property type="entry name" value="Penicillin Amidohydrolase, domain 1"/>
    <property type="match status" value="1"/>
</dbReference>
<organism evidence="8 9">
    <name type="scientific">Psychrosphaera ytuae</name>
    <dbReference type="NCBI Taxonomy" id="2820710"/>
    <lineage>
        <taxon>Bacteria</taxon>
        <taxon>Pseudomonadati</taxon>
        <taxon>Pseudomonadota</taxon>
        <taxon>Gammaproteobacteria</taxon>
        <taxon>Alteromonadales</taxon>
        <taxon>Pseudoalteromonadaceae</taxon>
        <taxon>Psychrosphaera</taxon>
    </lineage>
</organism>
<keyword evidence="6" id="KW-0106">Calcium</keyword>
<dbReference type="PANTHER" id="PTHR34218">
    <property type="entry name" value="PEPTIDASE S45 PENICILLIN AMIDASE"/>
    <property type="match status" value="1"/>
</dbReference>
<dbReference type="CDD" id="cd03747">
    <property type="entry name" value="Ntn_PGA_like"/>
    <property type="match status" value="1"/>
</dbReference>
<dbReference type="SUPFAM" id="SSF56235">
    <property type="entry name" value="N-terminal nucleophile aminohydrolases (Ntn hydrolases)"/>
    <property type="match status" value="1"/>
</dbReference>
<dbReference type="InterPro" id="IPR029055">
    <property type="entry name" value="Ntn_hydrolases_N"/>
</dbReference>
<keyword evidence="2" id="KW-0378">Hydrolase</keyword>
<dbReference type="GO" id="GO:0017000">
    <property type="term" value="P:antibiotic biosynthetic process"/>
    <property type="evidence" value="ECO:0007669"/>
    <property type="project" value="InterPro"/>
</dbReference>
<dbReference type="Gene3D" id="2.30.120.10">
    <property type="match status" value="1"/>
</dbReference>
<feature type="binding site" evidence="6">
    <location>
        <position position="345"/>
    </location>
    <ligand>
        <name>Ca(2+)</name>
        <dbReference type="ChEBI" id="CHEBI:29108"/>
    </ligand>
</feature>
<dbReference type="EMBL" id="CP072110">
    <property type="protein sequence ID" value="QTH63694.1"/>
    <property type="molecule type" value="Genomic_DNA"/>
</dbReference>
<dbReference type="AlphaFoldDB" id="A0A975DB52"/>
<dbReference type="GO" id="GO:0046872">
    <property type="term" value="F:metal ion binding"/>
    <property type="evidence" value="ECO:0007669"/>
    <property type="project" value="UniProtKB-KW"/>
</dbReference>
<name>A0A975DB52_9GAMM</name>
<evidence type="ECO:0000256" key="2">
    <source>
        <dbReference type="ARBA" id="ARBA00022801"/>
    </source>
</evidence>
<evidence type="ECO:0000256" key="1">
    <source>
        <dbReference type="ARBA" id="ARBA00006586"/>
    </source>
</evidence>